<dbReference type="Proteomes" id="UP000266441">
    <property type="component" value="Unassembled WGS sequence"/>
</dbReference>
<dbReference type="Pfam" id="PF16344">
    <property type="entry name" value="FecR_C"/>
    <property type="match status" value="1"/>
</dbReference>
<name>A0A399CX54_9BACT</name>
<gene>
    <name evidence="4" type="ORF">D1164_18490</name>
</gene>
<dbReference type="Gene3D" id="2.60.120.1440">
    <property type="match status" value="1"/>
</dbReference>
<evidence type="ECO:0000256" key="1">
    <source>
        <dbReference type="SAM" id="Phobius"/>
    </source>
</evidence>
<dbReference type="OrthoDB" id="783402at2"/>
<feature type="transmembrane region" description="Helical" evidence="1">
    <location>
        <begin position="83"/>
        <end position="104"/>
    </location>
</feature>
<dbReference type="AlphaFoldDB" id="A0A399CX54"/>
<keyword evidence="1" id="KW-1133">Transmembrane helix</keyword>
<keyword evidence="1" id="KW-0472">Membrane</keyword>
<dbReference type="EMBL" id="QWET01000017">
    <property type="protein sequence ID" value="RIH63743.1"/>
    <property type="molecule type" value="Genomic_DNA"/>
</dbReference>
<keyword evidence="1" id="KW-0812">Transmembrane</keyword>
<keyword evidence="5" id="KW-1185">Reference proteome</keyword>
<dbReference type="InterPro" id="IPR012373">
    <property type="entry name" value="Ferrdict_sens_TM"/>
</dbReference>
<dbReference type="Gene3D" id="3.55.50.30">
    <property type="match status" value="1"/>
</dbReference>
<dbReference type="GO" id="GO:0016989">
    <property type="term" value="F:sigma factor antagonist activity"/>
    <property type="evidence" value="ECO:0007669"/>
    <property type="project" value="TreeGrafter"/>
</dbReference>
<dbReference type="PIRSF" id="PIRSF018266">
    <property type="entry name" value="FecR"/>
    <property type="match status" value="1"/>
</dbReference>
<dbReference type="InterPro" id="IPR032508">
    <property type="entry name" value="FecR_C"/>
</dbReference>
<dbReference type="RefSeq" id="WP_119351386.1">
    <property type="nucleotide sequence ID" value="NZ_QWET01000017.1"/>
</dbReference>
<proteinExistence type="predicted"/>
<reference evidence="4 5" key="1">
    <citation type="journal article" date="2015" name="Int. J. Syst. Evol. Microbiol.">
        <title>Mariniphaga sediminis sp. nov., isolated from coastal sediment.</title>
        <authorList>
            <person name="Wang F.Q."/>
            <person name="Shen Q.Y."/>
            <person name="Chen G.J."/>
            <person name="Du Z.J."/>
        </authorList>
    </citation>
    <scope>NUCLEOTIDE SEQUENCE [LARGE SCALE GENOMIC DNA]</scope>
    <source>
        <strain evidence="4 5">SY21</strain>
    </source>
</reference>
<evidence type="ECO:0000313" key="4">
    <source>
        <dbReference type="EMBL" id="RIH63743.1"/>
    </source>
</evidence>
<evidence type="ECO:0000259" key="3">
    <source>
        <dbReference type="Pfam" id="PF16344"/>
    </source>
</evidence>
<dbReference type="Pfam" id="PF04773">
    <property type="entry name" value="FecR"/>
    <property type="match status" value="1"/>
</dbReference>
<organism evidence="4 5">
    <name type="scientific">Mariniphaga sediminis</name>
    <dbReference type="NCBI Taxonomy" id="1628158"/>
    <lineage>
        <taxon>Bacteria</taxon>
        <taxon>Pseudomonadati</taxon>
        <taxon>Bacteroidota</taxon>
        <taxon>Bacteroidia</taxon>
        <taxon>Marinilabiliales</taxon>
        <taxon>Prolixibacteraceae</taxon>
        <taxon>Mariniphaga</taxon>
    </lineage>
</organism>
<protein>
    <submittedName>
        <fullName evidence="4">FecR family protein</fullName>
    </submittedName>
</protein>
<evidence type="ECO:0000313" key="5">
    <source>
        <dbReference type="Proteomes" id="UP000266441"/>
    </source>
</evidence>
<dbReference type="PANTHER" id="PTHR30273:SF2">
    <property type="entry name" value="PROTEIN FECR"/>
    <property type="match status" value="1"/>
</dbReference>
<evidence type="ECO:0000259" key="2">
    <source>
        <dbReference type="Pfam" id="PF04773"/>
    </source>
</evidence>
<dbReference type="InterPro" id="IPR006860">
    <property type="entry name" value="FecR"/>
</dbReference>
<dbReference type="PANTHER" id="PTHR30273">
    <property type="entry name" value="PERIPLASMIC SIGNAL SENSOR AND SIGMA FACTOR ACTIVATOR FECR-RELATED"/>
    <property type="match status" value="1"/>
</dbReference>
<feature type="domain" description="FecR protein" evidence="2">
    <location>
        <begin position="120"/>
        <end position="211"/>
    </location>
</feature>
<sequence length="340" mass="38866">MNNQIENIIRHGNAENAGVKERQEMLSLFHQPEKEYELKDVMVKELNEWEVSDDSLPNMHKMFSSIWRKIEKEERQNVIKTRYLNVAVQIAATLVLGLFLGIYVTSLLNKQEPVFYTAHSPMGSVSEWNLPDGTVIFLNSGSEIKYSVNDKNATREVYLSGEAWFQVGKDKKRPFVVHTPAYDVKVTGTRFNVKAYKEENKVTTTLEEGEVTILDENNPQLTEGIMLRPGQQLTLAGNSGFPEIQDVNTKWVTAWKDNKLILVNMPLEELIVLLERKYGVEFVVKDESVLNYHCDATFQGETLIELMDILKKMIAIDYKIVGQTIEITADKTRKKGGTMK</sequence>
<comment type="caution">
    <text evidence="4">The sequence shown here is derived from an EMBL/GenBank/DDBJ whole genome shotgun (WGS) entry which is preliminary data.</text>
</comment>
<accession>A0A399CX54</accession>
<feature type="domain" description="Protein FecR C-terminal" evidence="3">
    <location>
        <begin position="259"/>
        <end position="327"/>
    </location>
</feature>